<evidence type="ECO:0000256" key="2">
    <source>
        <dbReference type="ARBA" id="ARBA00022630"/>
    </source>
</evidence>
<sequence>MNNIRPKADVVIVGLGWCGSLIAEELTRAGMNVVAIERGPWWETSTDFPPSIDTDELRWDTRRSMLLPPAVETTTFRNNTSQQALPSRDWNLNELGYNVGGSGTHWAGMAWRFTPFDFQPYSQTVARYGKQQIVPGLILQDWGVSYDELEPFYDRFEKIAGVSGKAGKSNGNVVPEGNPFEGNRSSEYPLPPLESTRLTDLFEQGAKSLGLNPFMVPAGQASRAYVNPLGVRMGPCTYCGYCLYYGCGNFSKSSPNACVIPALMQRENFTVLTDSAVVKVNKAEDGKTATGVTFIDKNNKQWEQPADIVILSAFQMQNVRLLLLSQIGQPYNPQTKQGVVGRAYSFQTVSGASLFFKDEYLNQYIGAGALSQQVDDFNGDNFDHTGKGFIGGAGILVVARGARPIGNADTLPPGTPRWGKEWKQAYTHAFQNATFIFGQGTSYSHEDYYLDLDPEYKDKYGLPLLRVTFDYNDNDRRSAKFVEQRSVEIGKAMGAERVFGTNSASGHYSPYNFASDHTIGGAVMGTDPRTSVLNRYQQSWDVHNVFVLGASSFPNNAGYNPTGTIGALSLWTAKAIIEQYRKNPGPLVKV</sequence>
<name>A0A1Y0LPJ4_TATCI</name>
<dbReference type="InterPro" id="IPR036188">
    <property type="entry name" value="FAD/NAD-bd_sf"/>
</dbReference>
<dbReference type="InterPro" id="IPR000172">
    <property type="entry name" value="GMC_OxRdtase_N"/>
</dbReference>
<evidence type="ECO:0000259" key="6">
    <source>
        <dbReference type="Pfam" id="PF00732"/>
    </source>
</evidence>
<protein>
    <submittedName>
        <fullName evidence="8">GMC family oxidoreductase</fullName>
    </submittedName>
</protein>
<dbReference type="Proteomes" id="UP000195729">
    <property type="component" value="Chromosome"/>
</dbReference>
<evidence type="ECO:0000256" key="5">
    <source>
        <dbReference type="SAM" id="MobiDB-lite"/>
    </source>
</evidence>
<dbReference type="EMBL" id="CP015579">
    <property type="protein sequence ID" value="ARU95866.1"/>
    <property type="molecule type" value="Genomic_DNA"/>
</dbReference>
<keyword evidence="10" id="KW-1185">Reference proteome</keyword>
<feature type="domain" description="Glucose-methanol-choline oxidoreductase C-terminal" evidence="7">
    <location>
        <begin position="452"/>
        <end position="568"/>
    </location>
</feature>
<evidence type="ECO:0000313" key="10">
    <source>
        <dbReference type="Proteomes" id="UP000195729"/>
    </source>
</evidence>
<evidence type="ECO:0000256" key="3">
    <source>
        <dbReference type="ARBA" id="ARBA00022827"/>
    </source>
</evidence>
<dbReference type="EMBL" id="CP015581">
    <property type="protein sequence ID" value="ARU99906.1"/>
    <property type="molecule type" value="Genomic_DNA"/>
</dbReference>
<dbReference type="Proteomes" id="UP000195814">
    <property type="component" value="Chromosome"/>
</dbReference>
<organism evidence="8 11">
    <name type="scientific">Tatumella citrea</name>
    <name type="common">Pantoea citrea</name>
    <dbReference type="NCBI Taxonomy" id="53336"/>
    <lineage>
        <taxon>Bacteria</taxon>
        <taxon>Pseudomonadati</taxon>
        <taxon>Pseudomonadota</taxon>
        <taxon>Gammaproteobacteria</taxon>
        <taxon>Enterobacterales</taxon>
        <taxon>Erwiniaceae</taxon>
        <taxon>Tatumella</taxon>
    </lineage>
</organism>
<dbReference type="GO" id="GO:0016614">
    <property type="term" value="F:oxidoreductase activity, acting on CH-OH group of donors"/>
    <property type="evidence" value="ECO:0007669"/>
    <property type="project" value="InterPro"/>
</dbReference>
<feature type="domain" description="Glucose-methanol-choline oxidoreductase N-terminal" evidence="6">
    <location>
        <begin position="204"/>
        <end position="332"/>
    </location>
</feature>
<dbReference type="AlphaFoldDB" id="A0A1Y0LPJ4"/>
<evidence type="ECO:0000259" key="7">
    <source>
        <dbReference type="Pfam" id="PF05199"/>
    </source>
</evidence>
<evidence type="ECO:0000313" key="11">
    <source>
        <dbReference type="Proteomes" id="UP000195814"/>
    </source>
</evidence>
<dbReference type="GO" id="GO:0050660">
    <property type="term" value="F:flavin adenine dinucleotide binding"/>
    <property type="evidence" value="ECO:0007669"/>
    <property type="project" value="InterPro"/>
</dbReference>
<dbReference type="SUPFAM" id="SSF54373">
    <property type="entry name" value="FAD-linked reductases, C-terminal domain"/>
    <property type="match status" value="1"/>
</dbReference>
<evidence type="ECO:0000256" key="4">
    <source>
        <dbReference type="ARBA" id="ARBA00023002"/>
    </source>
</evidence>
<comment type="similarity">
    <text evidence="1">Belongs to the GMC oxidoreductase family.</text>
</comment>
<dbReference type="InterPro" id="IPR007867">
    <property type="entry name" value="GMC_OxRtase_C"/>
</dbReference>
<dbReference type="PANTHER" id="PTHR46056:SF12">
    <property type="entry name" value="LONG-CHAIN-ALCOHOL OXIDASE"/>
    <property type="match status" value="1"/>
</dbReference>
<keyword evidence="4" id="KW-0560">Oxidoreductase</keyword>
<dbReference type="KEGG" id="tci:A7K98_20425"/>
<evidence type="ECO:0000313" key="8">
    <source>
        <dbReference type="EMBL" id="ARU95866.1"/>
    </source>
</evidence>
<proteinExistence type="inferred from homology"/>
<dbReference type="Gene3D" id="3.50.50.60">
    <property type="entry name" value="FAD/NAD(P)-binding domain"/>
    <property type="match status" value="2"/>
</dbReference>
<evidence type="ECO:0000313" key="9">
    <source>
        <dbReference type="EMBL" id="ARU99906.1"/>
    </source>
</evidence>
<gene>
    <name evidence="8" type="ORF">A7K98_20425</name>
    <name evidence="9" type="ORF">A7K99_20410</name>
</gene>
<evidence type="ECO:0000256" key="1">
    <source>
        <dbReference type="ARBA" id="ARBA00010790"/>
    </source>
</evidence>
<dbReference type="SUPFAM" id="SSF51905">
    <property type="entry name" value="FAD/NAD(P)-binding domain"/>
    <property type="match status" value="1"/>
</dbReference>
<keyword evidence="3" id="KW-0274">FAD</keyword>
<dbReference type="OrthoDB" id="9787779at2"/>
<keyword evidence="2" id="KW-0285">Flavoprotein</keyword>
<dbReference type="Pfam" id="PF05199">
    <property type="entry name" value="GMC_oxred_C"/>
    <property type="match status" value="1"/>
</dbReference>
<dbReference type="Pfam" id="PF00732">
    <property type="entry name" value="GMC_oxred_N"/>
    <property type="match status" value="1"/>
</dbReference>
<dbReference type="RefSeq" id="WP_087490205.1">
    <property type="nucleotide sequence ID" value="NZ_CP015579.1"/>
</dbReference>
<reference evidence="10 11" key="1">
    <citation type="submission" date="2016-05" db="EMBL/GenBank/DDBJ databases">
        <title>Complete genome sequence of two 2,5-diketo-D-glunonic acid producing strain Tatumella citrea.</title>
        <authorList>
            <person name="Duan C."/>
            <person name="Yang J."/>
            <person name="Yang S."/>
        </authorList>
    </citation>
    <scope>NUCLEOTIDE SEQUENCE [LARGE SCALE GENOMIC DNA]</scope>
    <source>
        <strain evidence="9 10">ATCC 39140</strain>
        <strain evidence="8 11">DSM 13699</strain>
    </source>
</reference>
<dbReference type="PANTHER" id="PTHR46056">
    <property type="entry name" value="LONG-CHAIN-ALCOHOL OXIDASE"/>
    <property type="match status" value="1"/>
</dbReference>
<accession>A0A1Y0LPJ4</accession>
<feature type="region of interest" description="Disordered" evidence="5">
    <location>
        <begin position="170"/>
        <end position="189"/>
    </location>
</feature>